<organism evidence="1 2">
    <name type="scientific">Polyangium fumosum</name>
    <dbReference type="NCBI Taxonomy" id="889272"/>
    <lineage>
        <taxon>Bacteria</taxon>
        <taxon>Pseudomonadati</taxon>
        <taxon>Myxococcota</taxon>
        <taxon>Polyangia</taxon>
        <taxon>Polyangiales</taxon>
        <taxon>Polyangiaceae</taxon>
        <taxon>Polyangium</taxon>
    </lineage>
</organism>
<dbReference type="Pfam" id="PF20007">
    <property type="entry name" value="fvmRadSAM-pep"/>
    <property type="match status" value="1"/>
</dbReference>
<dbReference type="Proteomes" id="UP000309215">
    <property type="component" value="Unassembled WGS sequence"/>
</dbReference>
<gene>
    <name evidence="1" type="ORF">E8A74_27155</name>
</gene>
<comment type="caution">
    <text evidence="1">The sequence shown here is derived from an EMBL/GenBank/DDBJ whole genome shotgun (WGS) entry which is preliminary data.</text>
</comment>
<dbReference type="InterPro" id="IPR045488">
    <property type="entry name" value="fvmRadSAM-pep"/>
</dbReference>
<dbReference type="RefSeq" id="WP_136931989.1">
    <property type="nucleotide sequence ID" value="NZ_SSMQ01000031.1"/>
</dbReference>
<dbReference type="EMBL" id="SSMQ01000031">
    <property type="protein sequence ID" value="TKD03192.1"/>
    <property type="molecule type" value="Genomic_DNA"/>
</dbReference>
<dbReference type="OrthoDB" id="3697149at2"/>
<keyword evidence="2" id="KW-1185">Reference proteome</keyword>
<sequence>MTKREFVESLPDLITPEEYAADPEGRKVKLRIRPTADGVEVIGDAVRPKELEEILLALDPAVLEQMLCG</sequence>
<protein>
    <submittedName>
        <fullName evidence="1">Uncharacterized protein</fullName>
    </submittedName>
</protein>
<proteinExistence type="predicted"/>
<accession>A0A4U1J789</accession>
<evidence type="ECO:0000313" key="1">
    <source>
        <dbReference type="EMBL" id="TKD03192.1"/>
    </source>
</evidence>
<evidence type="ECO:0000313" key="2">
    <source>
        <dbReference type="Proteomes" id="UP000309215"/>
    </source>
</evidence>
<name>A0A4U1J789_9BACT</name>
<dbReference type="AlphaFoldDB" id="A0A4U1J789"/>
<reference evidence="1 2" key="1">
    <citation type="submission" date="2019-04" db="EMBL/GenBank/DDBJ databases">
        <authorList>
            <person name="Li Y."/>
            <person name="Wang J."/>
        </authorList>
    </citation>
    <scope>NUCLEOTIDE SEQUENCE [LARGE SCALE GENOMIC DNA]</scope>
    <source>
        <strain evidence="1 2">DSM 14668</strain>
    </source>
</reference>